<dbReference type="GO" id="GO:0044027">
    <property type="term" value="P:negative regulation of gene expression via chromosomal CpG island methylation"/>
    <property type="evidence" value="ECO:0007669"/>
    <property type="project" value="TreeGrafter"/>
</dbReference>
<dbReference type="SMART" id="SM00466">
    <property type="entry name" value="SRA"/>
    <property type="match status" value="1"/>
</dbReference>
<evidence type="ECO:0000313" key="2">
    <source>
        <dbReference type="EMBL" id="AIG73249.1"/>
    </source>
</evidence>
<dbReference type="HOGENOM" id="CLU_061333_0_0_11"/>
<dbReference type="SUPFAM" id="SSF88697">
    <property type="entry name" value="PUA domain-like"/>
    <property type="match status" value="1"/>
</dbReference>
<name>A0A075UKZ7_9PSEU</name>
<dbReference type="GO" id="GO:0061630">
    <property type="term" value="F:ubiquitin protein ligase activity"/>
    <property type="evidence" value="ECO:0007669"/>
    <property type="project" value="TreeGrafter"/>
</dbReference>
<dbReference type="GO" id="GO:0016567">
    <property type="term" value="P:protein ubiquitination"/>
    <property type="evidence" value="ECO:0007669"/>
    <property type="project" value="TreeGrafter"/>
</dbReference>
<dbReference type="CDD" id="cd00085">
    <property type="entry name" value="HNHc"/>
    <property type="match status" value="1"/>
</dbReference>
<sequence>MLAAIAEHDNVGAERFRRLQGVTRASRYVVMHEGSDYDAKVLVLAAHRSAVGAELGADDVGAAEEKLIARLGRLGFEFRNVETHRLAVGGEGFGEIPGIPEGTTFVNRRDAFDRGVHKQLQAGISGKGDTGAKSIVVSGGYSDDKDFGDEIIYTGHGGRSPSGKQIEDQSFKASGNAALVTSSVTGEPVRVIRGADKKSSYAPDSGLRYDGLYRVAEVWRQPGEAGFMVCQFRMIKLAVGTVMAAEPQTQALLPIPAGNDAPARVAAKVQRLVRSTQVVNYVKQVHDDVCQTCGVRLRIGDKAYSEGAHIRGLGRPHNGPDVYSNVLCLCPNCHVLFDYGAMVISEDMKVVVHGEVVSELRQHVDHHIDKDHLDYHREHYT</sequence>
<dbReference type="AlphaFoldDB" id="A0A075UKZ7"/>
<reference evidence="2 3" key="1">
    <citation type="journal article" date="2014" name="J. Biotechnol.">
        <title>Complete genome sequence of the actinobacterium Amycolatopsis japonica MG417-CF17(T) (=DSM 44213T) producing (S,S)-N,N'-ethylenediaminedisuccinic acid.</title>
        <authorList>
            <person name="Stegmann E."/>
            <person name="Albersmeier A."/>
            <person name="Spohn M."/>
            <person name="Gert H."/>
            <person name="Weber T."/>
            <person name="Wohlleben W."/>
            <person name="Kalinowski J."/>
            <person name="Ruckert C."/>
        </authorList>
    </citation>
    <scope>NUCLEOTIDE SEQUENCE [LARGE SCALE GENOMIC DNA]</scope>
    <source>
        <strain evidence="3">MG417-CF17 (DSM 44213)</strain>
    </source>
</reference>
<dbReference type="Pfam" id="PF13391">
    <property type="entry name" value="HNH_2"/>
    <property type="match status" value="1"/>
</dbReference>
<organism evidence="2 3">
    <name type="scientific">Amycolatopsis japonica</name>
    <dbReference type="NCBI Taxonomy" id="208439"/>
    <lineage>
        <taxon>Bacteria</taxon>
        <taxon>Bacillati</taxon>
        <taxon>Actinomycetota</taxon>
        <taxon>Actinomycetes</taxon>
        <taxon>Pseudonocardiales</taxon>
        <taxon>Pseudonocardiaceae</taxon>
        <taxon>Amycolatopsis</taxon>
        <taxon>Amycolatopsis japonica group</taxon>
    </lineage>
</organism>
<dbReference type="EMBL" id="CP008953">
    <property type="protein sequence ID" value="AIG73249.1"/>
    <property type="molecule type" value="Genomic_DNA"/>
</dbReference>
<dbReference type="InterPro" id="IPR003105">
    <property type="entry name" value="SRA_YDG"/>
</dbReference>
<dbReference type="eggNOG" id="COG3440">
    <property type="taxonomic scope" value="Bacteria"/>
</dbReference>
<gene>
    <name evidence="2" type="ORF">AJAP_01590</name>
</gene>
<protein>
    <recommendedName>
        <fullName evidence="1">YDG domain-containing protein</fullName>
    </recommendedName>
</protein>
<dbReference type="InterPro" id="IPR003615">
    <property type="entry name" value="HNH_nuc"/>
</dbReference>
<evidence type="ECO:0000313" key="3">
    <source>
        <dbReference type="Proteomes" id="UP000028492"/>
    </source>
</evidence>
<dbReference type="InterPro" id="IPR058807">
    <property type="entry name" value="ScoMcrA_N"/>
</dbReference>
<dbReference type="STRING" id="208439.AJAP_01590"/>
<dbReference type="PANTHER" id="PTHR14140:SF27">
    <property type="entry name" value="OS04G0289800 PROTEIN"/>
    <property type="match status" value="1"/>
</dbReference>
<dbReference type="Gene3D" id="2.30.280.10">
    <property type="entry name" value="SRA-YDG"/>
    <property type="match status" value="1"/>
</dbReference>
<dbReference type="PROSITE" id="PS51015">
    <property type="entry name" value="YDG"/>
    <property type="match status" value="1"/>
</dbReference>
<evidence type="ECO:0000259" key="1">
    <source>
        <dbReference type="PROSITE" id="PS51015"/>
    </source>
</evidence>
<proteinExistence type="predicted"/>
<dbReference type="PANTHER" id="PTHR14140">
    <property type="entry name" value="E3 UBIQUITIN-PROTEIN LIGASE UHRF-RELATED"/>
    <property type="match status" value="1"/>
</dbReference>
<dbReference type="InterPro" id="IPR036987">
    <property type="entry name" value="SRA-YDG_sf"/>
</dbReference>
<dbReference type="Pfam" id="PF26345">
    <property type="entry name" value="ScoMcrA_N"/>
    <property type="match status" value="1"/>
</dbReference>
<dbReference type="KEGG" id="aja:AJAP_01590"/>
<dbReference type="Pfam" id="PF02182">
    <property type="entry name" value="SAD_SRA"/>
    <property type="match status" value="1"/>
</dbReference>
<dbReference type="Proteomes" id="UP000028492">
    <property type="component" value="Chromosome"/>
</dbReference>
<feature type="domain" description="YDG" evidence="1">
    <location>
        <begin position="94"/>
        <end position="236"/>
    </location>
</feature>
<dbReference type="InterPro" id="IPR045134">
    <property type="entry name" value="UHRF1/2-like"/>
</dbReference>
<accession>A0A075UKZ7</accession>
<keyword evidence="3" id="KW-1185">Reference proteome</keyword>
<dbReference type="InterPro" id="IPR015947">
    <property type="entry name" value="PUA-like_sf"/>
</dbReference>